<name>A0A8S1IQS0_9CHLO</name>
<keyword evidence="3" id="KW-1185">Reference proteome</keyword>
<comment type="caution">
    <text evidence="2">The sequence shown here is derived from an EMBL/GenBank/DDBJ whole genome shotgun (WGS) entry which is preliminary data.</text>
</comment>
<evidence type="ECO:0000313" key="3">
    <source>
        <dbReference type="Proteomes" id="UP000708148"/>
    </source>
</evidence>
<gene>
    <name evidence="2" type="ORF">OSTQU699_LOCUS1425</name>
</gene>
<feature type="compositionally biased region" description="Basic residues" evidence="1">
    <location>
        <begin position="34"/>
        <end position="44"/>
    </location>
</feature>
<feature type="region of interest" description="Disordered" evidence="1">
    <location>
        <begin position="1"/>
        <end position="88"/>
    </location>
</feature>
<feature type="compositionally biased region" description="Basic and acidic residues" evidence="1">
    <location>
        <begin position="45"/>
        <end position="75"/>
    </location>
</feature>
<proteinExistence type="predicted"/>
<evidence type="ECO:0000313" key="2">
    <source>
        <dbReference type="EMBL" id="CAD7696064.1"/>
    </source>
</evidence>
<accession>A0A8S1IQS0</accession>
<sequence length="124" mass="13743">MGPERPRHRALRELPQRNAAPRPPGAPIGAVRQCARRAGLKGRRERGGKGDRKRDLKGDGLRVAKRRKGEDREGKAGLPGTAPWDLPPWGRRLLAAMSHEELQDCLASMGLVGLVKRLYRNPAF</sequence>
<dbReference type="AlphaFoldDB" id="A0A8S1IQS0"/>
<organism evidence="2 3">
    <name type="scientific">Ostreobium quekettii</name>
    <dbReference type="NCBI Taxonomy" id="121088"/>
    <lineage>
        <taxon>Eukaryota</taxon>
        <taxon>Viridiplantae</taxon>
        <taxon>Chlorophyta</taxon>
        <taxon>core chlorophytes</taxon>
        <taxon>Ulvophyceae</taxon>
        <taxon>TCBD clade</taxon>
        <taxon>Bryopsidales</taxon>
        <taxon>Ostreobineae</taxon>
        <taxon>Ostreobiaceae</taxon>
        <taxon>Ostreobium</taxon>
    </lineage>
</organism>
<evidence type="ECO:0000256" key="1">
    <source>
        <dbReference type="SAM" id="MobiDB-lite"/>
    </source>
</evidence>
<dbReference type="EMBL" id="CAJHUC010000428">
    <property type="protein sequence ID" value="CAD7696064.1"/>
    <property type="molecule type" value="Genomic_DNA"/>
</dbReference>
<reference evidence="2" key="1">
    <citation type="submission" date="2020-12" db="EMBL/GenBank/DDBJ databases">
        <authorList>
            <person name="Iha C."/>
        </authorList>
    </citation>
    <scope>NUCLEOTIDE SEQUENCE</scope>
</reference>
<protein>
    <submittedName>
        <fullName evidence="2">Uncharacterized protein</fullName>
    </submittedName>
</protein>
<feature type="compositionally biased region" description="Basic residues" evidence="1">
    <location>
        <begin position="1"/>
        <end position="10"/>
    </location>
</feature>
<dbReference type="Proteomes" id="UP000708148">
    <property type="component" value="Unassembled WGS sequence"/>
</dbReference>